<dbReference type="PANTHER" id="PTHR32309">
    <property type="entry name" value="TYROSINE-PROTEIN KINASE"/>
    <property type="match status" value="1"/>
</dbReference>
<dbReference type="AlphaFoldDB" id="A0A0R3M9R3"/>
<evidence type="ECO:0000313" key="3">
    <source>
        <dbReference type="Proteomes" id="UP000051660"/>
    </source>
</evidence>
<dbReference type="Proteomes" id="UP000051660">
    <property type="component" value="Unassembled WGS sequence"/>
</dbReference>
<dbReference type="EMBL" id="LLYB01000125">
    <property type="protein sequence ID" value="KRR16792.1"/>
    <property type="molecule type" value="Genomic_DNA"/>
</dbReference>
<evidence type="ECO:0000313" key="2">
    <source>
        <dbReference type="EMBL" id="KRR16792.1"/>
    </source>
</evidence>
<proteinExistence type="predicted"/>
<organism evidence="2 3">
    <name type="scientific">Bradyrhizobium lablabi</name>
    <dbReference type="NCBI Taxonomy" id="722472"/>
    <lineage>
        <taxon>Bacteria</taxon>
        <taxon>Pseudomonadati</taxon>
        <taxon>Pseudomonadota</taxon>
        <taxon>Alphaproteobacteria</taxon>
        <taxon>Hyphomicrobiales</taxon>
        <taxon>Nitrobacteraceae</taxon>
        <taxon>Bradyrhizobium</taxon>
    </lineage>
</organism>
<comment type="caution">
    <text evidence="2">The sequence shown here is derived from an EMBL/GenBank/DDBJ whole genome shotgun (WGS) entry which is preliminary data.</text>
</comment>
<feature type="transmembrane region" description="Helical" evidence="1">
    <location>
        <begin position="40"/>
        <end position="60"/>
    </location>
</feature>
<keyword evidence="1" id="KW-0472">Membrane</keyword>
<protein>
    <recommendedName>
        <fullName evidence="4">Polysaccharide chain length determinant N-terminal domain-containing protein</fullName>
    </recommendedName>
</protein>
<dbReference type="GO" id="GO:0004713">
    <property type="term" value="F:protein tyrosine kinase activity"/>
    <property type="evidence" value="ECO:0007669"/>
    <property type="project" value="TreeGrafter"/>
</dbReference>
<feature type="transmembrane region" description="Helical" evidence="1">
    <location>
        <begin position="297"/>
        <end position="318"/>
    </location>
</feature>
<evidence type="ECO:0008006" key="4">
    <source>
        <dbReference type="Google" id="ProtNLM"/>
    </source>
</evidence>
<gene>
    <name evidence="2" type="ORF">CQ14_14480</name>
</gene>
<dbReference type="GO" id="GO:0005886">
    <property type="term" value="C:plasma membrane"/>
    <property type="evidence" value="ECO:0007669"/>
    <property type="project" value="TreeGrafter"/>
</dbReference>
<evidence type="ECO:0000256" key="1">
    <source>
        <dbReference type="SAM" id="Phobius"/>
    </source>
</evidence>
<reference evidence="2 3" key="1">
    <citation type="submission" date="2014-03" db="EMBL/GenBank/DDBJ databases">
        <title>Bradyrhizobium valentinum sp. nov., isolated from effective nodules of Lupinus mariae-josephae, a lupine endemic of basic-lime soils in Eastern Spain.</title>
        <authorList>
            <person name="Duran D."/>
            <person name="Rey L."/>
            <person name="Navarro A."/>
            <person name="Busquets A."/>
            <person name="Imperial J."/>
            <person name="Ruiz-Argueso T."/>
        </authorList>
    </citation>
    <scope>NUCLEOTIDE SEQUENCE [LARGE SCALE GENOMIC DNA]</scope>
    <source>
        <strain evidence="2 3">CCBAU 23086</strain>
    </source>
</reference>
<sequence>MMQTYKTGNSMDPGTMPPDFGSPADPLTEAVSFIRRHLRIMLLTFFVTIATALLYLVAAVPTFTATSKLVIDAKAPPIDAASASTMVESQIAIIKSEGLARVVIRKLGLAEDPEFGARSGGLRGMIKSIFQLVGLIKPETEFNVMRRALQSFDRKLSARRLGLTYIVEMTFDSVDPERAAKILNTVAETHIAAQMEAKFKSGLRDEQWVKDRMTELTGQASAAQKAVADYQAVDAGKAAKMQGDLRDLEANAETSAKAYDNFLRMLRYMEAQQQSSNIEAHLLIEASRPLDASSPKVVIVLGISLVGGVLFGIAIGFLRDLLGWGIRSAGDDATASSVVVLQQGEASVANQNHAPAALSPLRR</sequence>
<keyword evidence="1" id="KW-0812">Transmembrane</keyword>
<name>A0A0R3M9R3_9BRAD</name>
<dbReference type="InterPro" id="IPR050445">
    <property type="entry name" value="Bact_polysacc_biosynth/exp"/>
</dbReference>
<keyword evidence="1" id="KW-1133">Transmembrane helix</keyword>
<dbReference type="PANTHER" id="PTHR32309:SF13">
    <property type="entry name" value="FERRIC ENTEROBACTIN TRANSPORT PROTEIN FEPE"/>
    <property type="match status" value="1"/>
</dbReference>
<dbReference type="RefSeq" id="WP_057862560.1">
    <property type="nucleotide sequence ID" value="NZ_LLYB01000125.1"/>
</dbReference>
<accession>A0A0R3M9R3</accession>